<dbReference type="RefSeq" id="WP_013235590.1">
    <property type="nucleotide sequence ID" value="NC_014323.1"/>
</dbReference>
<evidence type="ECO:0008006" key="4">
    <source>
        <dbReference type="Google" id="ProtNLM"/>
    </source>
</evidence>
<keyword evidence="1" id="KW-0472">Membrane</keyword>
<gene>
    <name evidence="2" type="ordered locus">Hsero_3649</name>
</gene>
<dbReference type="NCBIfam" id="TIGR02532">
    <property type="entry name" value="IV_pilin_GFxxxE"/>
    <property type="match status" value="1"/>
</dbReference>
<sequence length="170" mass="17550">MRAPALVSGFSLIEVLVAMLVVGTGALAMVMLQLHALRSSHDSALHARATLMALELAELRAALAPAPGMADPTLFAFDGGRAPGSHIACSNTPCSAADFASAAIADWSARLVRGFPGARVAVCRDGGQTPQQSWSCDHTPAAPVIFRLSWRRPGTASAAALPMLTLALGH</sequence>
<dbReference type="STRING" id="757424.Hsero_3649"/>
<dbReference type="InterPro" id="IPR013362">
    <property type="entry name" value="Pilus_4_PilV"/>
</dbReference>
<protein>
    <recommendedName>
        <fullName evidence="4">Type IV pilus modification protein PilV</fullName>
    </recommendedName>
</protein>
<accession>D8IQL5</accession>
<reference evidence="2 3" key="1">
    <citation type="submission" date="2010-04" db="EMBL/GenBank/DDBJ databases">
        <title>The genome of Herbaspirillum seropedicae SmR1, an endophytic, nitrogen-fixing, plant-growth promoting beta-Proteobacteria.</title>
        <authorList>
            <person name="Pedrosa F.O."/>
            <person name="Monteiro R.A."/>
            <person name="Wassem R."/>
            <person name="Cruz L.M."/>
            <person name="Ayub R.A."/>
            <person name="Colauto N.B."/>
            <person name="Fernandez M.A."/>
            <person name="Fungaro M.H.P."/>
            <person name="Grisard E.C."/>
            <person name="Hungria M."/>
            <person name="Madeira H.M.F."/>
            <person name="Nodari R.O."/>
            <person name="Osaku C.A."/>
            <person name="Petzl-Erler M.L."/>
            <person name="Terenzi H."/>
            <person name="Vieira L.G.E."/>
            <person name="Almeida M.I.M."/>
            <person name="Alves L.R."/>
            <person name="Arantes O.M.N."/>
            <person name="Balsanelli E."/>
            <person name="Barcellos F.G."/>
            <person name="Baura V.A."/>
            <person name="Binde D.R."/>
            <person name="Campo R.J."/>
            <person name="Chubatsu L.S."/>
            <person name="Chueire L.M.O."/>
            <person name="Ciferri R.R."/>
            <person name="Correa L.C."/>
            <person name="da Conceicao Silva J.L."/>
            <person name="Dabul A.N.G."/>
            <person name="Dambros B.P."/>
            <person name="Faoro H."/>
            <person name="Favetti A."/>
            <person name="Friedermann G."/>
            <person name="Furlaneto M.C."/>
            <person name="Gasques L.S."/>
            <person name="Gimenes C.C.T."/>
            <person name="Gioppo N.M.R."/>
            <person name="Glienke-Blanco C."/>
            <person name="Godoy L.P."/>
            <person name="Guerra M.P."/>
            <person name="Karp S."/>
            <person name="Kava-Cordeiro V."/>
            <person name="Margarido V.P."/>
            <person name="Mathioni S.M."/>
            <person name="Menck-Soares M.A."/>
            <person name="Murace N.K."/>
            <person name="Nicolas M.F."/>
            <person name="Oliveira C.E.C."/>
            <person name="Pagnan N.A.B."/>
            <person name="Pamphile J.A."/>
            <person name="Patussi E.V."/>
            <person name="Pereira L.F.P."/>
            <person name="Pereira-Ferrari L."/>
            <person name="Pinto F.G.S."/>
            <person name="Precoma C."/>
            <person name="Prioli A.J."/>
            <person name="Prioli S.M.A.P."/>
            <person name="Raittz R.T."/>
            <person name="Ramos H.J.O."/>
            <person name="Ribeiro E.M.S.F."/>
            <person name="Rigo L.U."/>
            <person name="Rocha C.L.M.S.C."/>
            <person name="Rocha S.N."/>
            <person name="Santos K."/>
            <person name="Satori D."/>
            <person name="Silva A.G."/>
            <person name="Simao R.C.G."/>
            <person name="Soares M.A.M."/>
            <person name="Souza E.M."/>
            <person name="Steffens M.B.R."/>
            <person name="Steindel M."/>
            <person name="Tadra-Sfeir M.Z."/>
            <person name="Takahashi E.K."/>
            <person name="Torres R.A."/>
            <person name="Valle J.S."/>
            <person name="Vernal J.I."/>
            <person name="Vilas-Boas L.A."/>
            <person name="Watanabe M.A.E."/>
            <person name="Weiss V.A."/>
            <person name="Yates M.A."/>
            <person name="Souza E.M."/>
        </authorList>
    </citation>
    <scope>NUCLEOTIDE SEQUENCE [LARGE SCALE GENOMIC DNA]</scope>
    <source>
        <strain evidence="2 3">SmR1</strain>
    </source>
</reference>
<evidence type="ECO:0000313" key="2">
    <source>
        <dbReference type="EMBL" id="ADJ65127.1"/>
    </source>
</evidence>
<dbReference type="NCBIfam" id="TIGR02523">
    <property type="entry name" value="type_IV_pilV"/>
    <property type="match status" value="1"/>
</dbReference>
<keyword evidence="3" id="KW-1185">Reference proteome</keyword>
<name>D8IQL5_HERSS</name>
<evidence type="ECO:0000313" key="3">
    <source>
        <dbReference type="Proteomes" id="UP000000329"/>
    </source>
</evidence>
<dbReference type="KEGG" id="hse:Hsero_3649"/>
<dbReference type="PROSITE" id="PS00409">
    <property type="entry name" value="PROKAR_NTER_METHYL"/>
    <property type="match status" value="1"/>
</dbReference>
<evidence type="ECO:0000256" key="1">
    <source>
        <dbReference type="SAM" id="Phobius"/>
    </source>
</evidence>
<dbReference type="eggNOG" id="COG4967">
    <property type="taxonomic scope" value="Bacteria"/>
</dbReference>
<dbReference type="OrthoDB" id="8724817at2"/>
<dbReference type="Proteomes" id="UP000000329">
    <property type="component" value="Chromosome"/>
</dbReference>
<organism evidence="2 3">
    <name type="scientific">Herbaspirillum seropedicae (strain SmR1)</name>
    <dbReference type="NCBI Taxonomy" id="757424"/>
    <lineage>
        <taxon>Bacteria</taxon>
        <taxon>Pseudomonadati</taxon>
        <taxon>Pseudomonadota</taxon>
        <taxon>Betaproteobacteria</taxon>
        <taxon>Burkholderiales</taxon>
        <taxon>Oxalobacteraceae</taxon>
        <taxon>Herbaspirillum</taxon>
    </lineage>
</organism>
<dbReference type="EMBL" id="CP002039">
    <property type="protein sequence ID" value="ADJ65127.1"/>
    <property type="molecule type" value="Genomic_DNA"/>
</dbReference>
<keyword evidence="1" id="KW-0812">Transmembrane</keyword>
<feature type="transmembrane region" description="Helical" evidence="1">
    <location>
        <begin position="6"/>
        <end position="32"/>
    </location>
</feature>
<dbReference type="GeneID" id="29394081"/>
<dbReference type="HOGENOM" id="CLU_103234_2_0_4"/>
<dbReference type="InterPro" id="IPR012902">
    <property type="entry name" value="N_methyl_site"/>
</dbReference>
<dbReference type="AlphaFoldDB" id="D8IQL5"/>
<keyword evidence="1" id="KW-1133">Transmembrane helix</keyword>
<proteinExistence type="predicted"/>